<proteinExistence type="predicted"/>
<evidence type="ECO:0000313" key="1">
    <source>
        <dbReference type="EMBL" id="KAK9870167.1"/>
    </source>
</evidence>
<gene>
    <name evidence="1" type="ORF">WA026_006257</name>
</gene>
<organism evidence="1 2">
    <name type="scientific">Henosepilachna vigintioctopunctata</name>
    <dbReference type="NCBI Taxonomy" id="420089"/>
    <lineage>
        <taxon>Eukaryota</taxon>
        <taxon>Metazoa</taxon>
        <taxon>Ecdysozoa</taxon>
        <taxon>Arthropoda</taxon>
        <taxon>Hexapoda</taxon>
        <taxon>Insecta</taxon>
        <taxon>Pterygota</taxon>
        <taxon>Neoptera</taxon>
        <taxon>Endopterygota</taxon>
        <taxon>Coleoptera</taxon>
        <taxon>Polyphaga</taxon>
        <taxon>Cucujiformia</taxon>
        <taxon>Coccinelloidea</taxon>
        <taxon>Coccinellidae</taxon>
        <taxon>Epilachninae</taxon>
        <taxon>Epilachnini</taxon>
        <taxon>Henosepilachna</taxon>
    </lineage>
</organism>
<comment type="caution">
    <text evidence="1">The sequence shown here is derived from an EMBL/GenBank/DDBJ whole genome shotgun (WGS) entry which is preliminary data.</text>
</comment>
<sequence>MASFSVDAEIIQELHGNLAIPKSSKEICPLHVDKFTMVNNIRSEQNTNHFWSIQHTVLRGNEDIKGDHSHFKKIDLGSSVENKFQNKYKLEKLEESYWSKWKPNKKGILLEAVDVLKNKSAENIHNEIIKTEQENIKLFSTRDVHSHCTAKSNEIIDGSLEEINSCTKHNSEINLNSNTPNESENGTKSQYQKQIYLRTFKNSSSYIKGGSYPLRSCPKKNASINIKAKLNNKSQYNNSLRSKNRKMTISRFCI</sequence>
<dbReference type="Proteomes" id="UP001431783">
    <property type="component" value="Unassembled WGS sequence"/>
</dbReference>
<accession>A0AAW1TQ21</accession>
<dbReference type="AlphaFoldDB" id="A0AAW1TQ21"/>
<protein>
    <submittedName>
        <fullName evidence="1">Uncharacterized protein</fullName>
    </submittedName>
</protein>
<dbReference type="EMBL" id="JARQZJ010000002">
    <property type="protein sequence ID" value="KAK9870167.1"/>
    <property type="molecule type" value="Genomic_DNA"/>
</dbReference>
<keyword evidence="2" id="KW-1185">Reference proteome</keyword>
<reference evidence="1 2" key="1">
    <citation type="submission" date="2023-03" db="EMBL/GenBank/DDBJ databases">
        <title>Genome insight into feeding habits of ladybird beetles.</title>
        <authorList>
            <person name="Li H.-S."/>
            <person name="Huang Y.-H."/>
            <person name="Pang H."/>
        </authorList>
    </citation>
    <scope>NUCLEOTIDE SEQUENCE [LARGE SCALE GENOMIC DNA]</scope>
    <source>
        <strain evidence="1">SYSU_2023b</strain>
        <tissue evidence="1">Whole body</tissue>
    </source>
</reference>
<evidence type="ECO:0000313" key="2">
    <source>
        <dbReference type="Proteomes" id="UP001431783"/>
    </source>
</evidence>
<name>A0AAW1TQ21_9CUCU</name>